<dbReference type="KEGG" id="sjv:SJAV_14930"/>
<accession>A0AAT9GRV7</accession>
<dbReference type="AlphaFoldDB" id="A0AAT9GRV7"/>
<organism evidence="1">
    <name type="scientific">Sulfurisphaera javensis</name>
    <dbReference type="NCBI Taxonomy" id="2049879"/>
    <lineage>
        <taxon>Archaea</taxon>
        <taxon>Thermoproteota</taxon>
        <taxon>Thermoprotei</taxon>
        <taxon>Sulfolobales</taxon>
        <taxon>Sulfolobaceae</taxon>
        <taxon>Sulfurisphaera</taxon>
    </lineage>
</organism>
<sequence length="266" mass="30545">MLSSIKDSFSISKMIKIYDVPIDFSESVSLIYDEDTELEAITLERSLIALKSTFVKSVNIYDFSFLENPYSGNFKDVIIFVNDENKAKIILDNVWALENKGYLITCNSKIKGKGQVNVLHFSPDELCEVNVSLSLLKKVSSFINNERSKDLLRELNSLDNLNEWILSKVKEINFNSEIFLSPVFFPAITLMSKILDKNVKRFYEKPSSKDVIFITTGVDAIVVRKREFELRNSNLNVKEILLDIDPLLAPIYLILMTYLFKRVNGE</sequence>
<reference evidence="1" key="1">
    <citation type="submission" date="2024-03" db="EMBL/GenBank/DDBJ databases">
        <title>Complete genome sequence of Sulfurisphaera javensis strain KD-1.</title>
        <authorList>
            <person name="Sakai H."/>
            <person name="Nur N."/>
            <person name="Suwanto A."/>
            <person name="Kurosawa N."/>
        </authorList>
    </citation>
    <scope>NUCLEOTIDE SEQUENCE</scope>
    <source>
        <strain evidence="1">KD-1</strain>
    </source>
</reference>
<protein>
    <submittedName>
        <fullName evidence="1">Uncharacterized protein</fullName>
    </submittedName>
</protein>
<evidence type="ECO:0000313" key="1">
    <source>
        <dbReference type="EMBL" id="BFH73549.1"/>
    </source>
</evidence>
<name>A0AAT9GRV7_9CREN</name>
<proteinExistence type="predicted"/>
<dbReference type="EMBL" id="AP031322">
    <property type="protein sequence ID" value="BFH73549.1"/>
    <property type="molecule type" value="Genomic_DNA"/>
</dbReference>
<gene>
    <name evidence="1" type="ORF">SJAV_14930</name>
</gene>